<dbReference type="SUPFAM" id="SSF52540">
    <property type="entry name" value="P-loop containing nucleoside triphosphate hydrolases"/>
    <property type="match status" value="1"/>
</dbReference>
<sequence length="349" mass="38974">MKIGVMKNQMPVTISPASPNEHILMAGTSGSGKSTRIKSMLKDCLERQETVIVIDINGCDFCQLDEKVNIISALEDGLNFSPLDIGKRNEDGYVGYISYIVESFSSIASLGIRQMGVFREAVIYALDHRKEYGNDMLAIAEGLRLQDSNVATGVYNKLWNLLNSKAFQRGNRHCMKAGTINVISLKGINPSTQKQIAELMLFAIWKKCRVMEGKGISLRIVLDEFQNLSLKKGSVLMEMLREARKYHVKLILATQSITSFPKEVLTAVNQTAVQLYFRQTSSDVKKTAELIDPQQRGRWVLILKKLAVGESVATGDFLVNGKEMSQPIVIRTAFPKSFADSKEKKLQIF</sequence>
<gene>
    <name evidence="2" type="ORF">H9747_05370</name>
</gene>
<dbReference type="GO" id="GO:0003677">
    <property type="term" value="F:DNA binding"/>
    <property type="evidence" value="ECO:0007669"/>
    <property type="project" value="UniProtKB-KW"/>
</dbReference>
<comment type="caution">
    <text evidence="2">The sequence shown here is derived from an EMBL/GenBank/DDBJ whole genome shotgun (WGS) entry which is preliminary data.</text>
</comment>
<dbReference type="AlphaFoldDB" id="A0A9D1TFW2"/>
<dbReference type="InterPro" id="IPR051162">
    <property type="entry name" value="T4SS_component"/>
</dbReference>
<dbReference type="InterPro" id="IPR027417">
    <property type="entry name" value="P-loop_NTPase"/>
</dbReference>
<reference evidence="2" key="2">
    <citation type="submission" date="2021-04" db="EMBL/GenBank/DDBJ databases">
        <authorList>
            <person name="Gilroy R."/>
        </authorList>
    </citation>
    <scope>NUCLEOTIDE SEQUENCE</scope>
    <source>
        <strain evidence="2">CHK195-9823</strain>
    </source>
</reference>
<reference evidence="2" key="1">
    <citation type="journal article" date="2021" name="PeerJ">
        <title>Extensive microbial diversity within the chicken gut microbiome revealed by metagenomics and culture.</title>
        <authorList>
            <person name="Gilroy R."/>
            <person name="Ravi A."/>
            <person name="Getino M."/>
            <person name="Pursley I."/>
            <person name="Horton D.L."/>
            <person name="Alikhan N.F."/>
            <person name="Baker D."/>
            <person name="Gharbi K."/>
            <person name="Hall N."/>
            <person name="Watson M."/>
            <person name="Adriaenssens E.M."/>
            <person name="Foster-Nyarko E."/>
            <person name="Jarju S."/>
            <person name="Secka A."/>
            <person name="Antonio M."/>
            <person name="Oren A."/>
            <person name="Chaudhuri R.R."/>
            <person name="La Ragione R."/>
            <person name="Hildebrand F."/>
            <person name="Pallen M.J."/>
        </authorList>
    </citation>
    <scope>NUCLEOTIDE SEQUENCE</scope>
    <source>
        <strain evidence="2">CHK195-9823</strain>
    </source>
</reference>
<proteinExistence type="predicted"/>
<evidence type="ECO:0000259" key="1">
    <source>
        <dbReference type="Pfam" id="PF01935"/>
    </source>
</evidence>
<dbReference type="Proteomes" id="UP000886814">
    <property type="component" value="Unassembled WGS sequence"/>
</dbReference>
<organism evidence="2 3">
    <name type="scientific">Candidatus Blautia stercorigallinarum</name>
    <dbReference type="NCBI Taxonomy" id="2838501"/>
    <lineage>
        <taxon>Bacteria</taxon>
        <taxon>Bacillati</taxon>
        <taxon>Bacillota</taxon>
        <taxon>Clostridia</taxon>
        <taxon>Lachnospirales</taxon>
        <taxon>Lachnospiraceae</taxon>
        <taxon>Blautia</taxon>
    </lineage>
</organism>
<evidence type="ECO:0000313" key="3">
    <source>
        <dbReference type="Proteomes" id="UP000886814"/>
    </source>
</evidence>
<evidence type="ECO:0000313" key="2">
    <source>
        <dbReference type="EMBL" id="HIV38416.1"/>
    </source>
</evidence>
<dbReference type="InterPro" id="IPR002789">
    <property type="entry name" value="HerA_central"/>
</dbReference>
<dbReference type="Pfam" id="PF01935">
    <property type="entry name" value="DUF87"/>
    <property type="match status" value="1"/>
</dbReference>
<dbReference type="Gene3D" id="3.40.50.300">
    <property type="entry name" value="P-loop containing nucleotide triphosphate hydrolases"/>
    <property type="match status" value="2"/>
</dbReference>
<dbReference type="EMBL" id="DXIQ01000031">
    <property type="protein sequence ID" value="HIV38416.1"/>
    <property type="molecule type" value="Genomic_DNA"/>
</dbReference>
<name>A0A9D1TFW2_9FIRM</name>
<protein>
    <submittedName>
        <fullName evidence="2">Type IV secretion system DNA-binding domain-containing protein</fullName>
    </submittedName>
</protein>
<feature type="domain" description="Helicase HerA central" evidence="1">
    <location>
        <begin position="3"/>
        <end position="201"/>
    </location>
</feature>
<accession>A0A9D1TFW2</accession>
<dbReference type="PANTHER" id="PTHR30121:SF6">
    <property type="entry name" value="SLR6007 PROTEIN"/>
    <property type="match status" value="1"/>
</dbReference>
<dbReference type="PANTHER" id="PTHR30121">
    <property type="entry name" value="UNCHARACTERIZED PROTEIN YJGR-RELATED"/>
    <property type="match status" value="1"/>
</dbReference>
<keyword evidence="2" id="KW-0238">DNA-binding</keyword>
<dbReference type="CDD" id="cd01127">
    <property type="entry name" value="TrwB_TraG_TraD_VirD4"/>
    <property type="match status" value="1"/>
</dbReference>